<dbReference type="SUPFAM" id="SSF53850">
    <property type="entry name" value="Periplasmic binding protein-like II"/>
    <property type="match status" value="1"/>
</dbReference>
<dbReference type="CDD" id="cd07012">
    <property type="entry name" value="PBP2_Bug_TTT"/>
    <property type="match status" value="1"/>
</dbReference>
<dbReference type="PANTHER" id="PTHR42928">
    <property type="entry name" value="TRICARBOXYLATE-BINDING PROTEIN"/>
    <property type="match status" value="1"/>
</dbReference>
<sequence>MRCHGVFRAAIAAGLLFLSALPGMAQDYPDRPIRVVMTYTAGGVSEAVIRLLAPKMEEKLGQKLIIEAKPGAAGNIGVVEVAKSAPDGYTLVITATNNFVINQFTMKMPIDPLTALAPIAKLADVPLVLFSNTTIPAKTFSAFMEYVKANPGKVNFGSPAPGTVNHLLLERVKQARGLDMQHIPYRGSPQGVMALLQNDIQLFTVGLAAGIGHLKEGKFNALAVATQERLPEIPDVPTLIESGLPGFTGANWWGLAAPAGTPDAIIKKLREAVQDALREPNVIERYKALGLAIPKETPEQFAAGLKAEAALWSDTVKKGNIALE</sequence>
<gene>
    <name evidence="2" type="ORF">CAK95_07040</name>
</gene>
<dbReference type="PANTHER" id="PTHR42928:SF5">
    <property type="entry name" value="BLR1237 PROTEIN"/>
    <property type="match status" value="1"/>
</dbReference>
<dbReference type="OrthoDB" id="7250490at2"/>
<accession>A0A1W6ZN88</accession>
<dbReference type="AlphaFoldDB" id="A0A1W6ZN88"/>
<dbReference type="STRING" id="1235591.CAK95_07040"/>
<comment type="similarity">
    <text evidence="1">Belongs to the UPF0065 (bug) family.</text>
</comment>
<protein>
    <submittedName>
        <fullName evidence="2">Uncharacterized protein</fullName>
    </submittedName>
</protein>
<dbReference type="Gene3D" id="3.40.190.150">
    <property type="entry name" value="Bordetella uptake gene, domain 1"/>
    <property type="match status" value="1"/>
</dbReference>
<evidence type="ECO:0000313" key="2">
    <source>
        <dbReference type="EMBL" id="ARP98858.1"/>
    </source>
</evidence>
<name>A0A1W6ZN88_9HYPH</name>
<dbReference type="InterPro" id="IPR005064">
    <property type="entry name" value="BUG"/>
</dbReference>
<dbReference type="InterPro" id="IPR042100">
    <property type="entry name" value="Bug_dom1"/>
</dbReference>
<dbReference type="PIRSF" id="PIRSF017082">
    <property type="entry name" value="YflP"/>
    <property type="match status" value="1"/>
</dbReference>
<keyword evidence="3" id="KW-1185">Reference proteome</keyword>
<dbReference type="EMBL" id="CP021112">
    <property type="protein sequence ID" value="ARP98858.1"/>
    <property type="molecule type" value="Genomic_DNA"/>
</dbReference>
<dbReference type="Gene3D" id="3.40.190.10">
    <property type="entry name" value="Periplasmic binding protein-like II"/>
    <property type="match status" value="1"/>
</dbReference>
<dbReference type="RefSeq" id="WP_086087270.1">
    <property type="nucleotide sequence ID" value="NZ_CP021112.1"/>
</dbReference>
<organism evidence="2 3">
    <name type="scientific">Pseudorhodoplanes sinuspersici</name>
    <dbReference type="NCBI Taxonomy" id="1235591"/>
    <lineage>
        <taxon>Bacteria</taxon>
        <taxon>Pseudomonadati</taxon>
        <taxon>Pseudomonadota</taxon>
        <taxon>Alphaproteobacteria</taxon>
        <taxon>Hyphomicrobiales</taxon>
        <taxon>Pseudorhodoplanes</taxon>
    </lineage>
</organism>
<dbReference type="KEGG" id="psin:CAK95_07040"/>
<evidence type="ECO:0000313" key="3">
    <source>
        <dbReference type="Proteomes" id="UP000194137"/>
    </source>
</evidence>
<dbReference type="Proteomes" id="UP000194137">
    <property type="component" value="Chromosome"/>
</dbReference>
<proteinExistence type="inferred from homology"/>
<evidence type="ECO:0000256" key="1">
    <source>
        <dbReference type="ARBA" id="ARBA00006987"/>
    </source>
</evidence>
<reference evidence="2 3" key="1">
    <citation type="submission" date="2017-05" db="EMBL/GenBank/DDBJ databases">
        <title>Full genome sequence of Pseudorhodoplanes sinuspersici.</title>
        <authorList>
            <person name="Dastgheib S.M.M."/>
            <person name="Shavandi M."/>
            <person name="Tirandaz H."/>
        </authorList>
    </citation>
    <scope>NUCLEOTIDE SEQUENCE [LARGE SCALE GENOMIC DNA]</scope>
    <source>
        <strain evidence="2 3">RIPI110</strain>
    </source>
</reference>
<dbReference type="Pfam" id="PF03401">
    <property type="entry name" value="TctC"/>
    <property type="match status" value="1"/>
</dbReference>